<dbReference type="GO" id="GO:0043565">
    <property type="term" value="F:sequence-specific DNA binding"/>
    <property type="evidence" value="ECO:0007669"/>
    <property type="project" value="InterPro"/>
</dbReference>
<evidence type="ECO:0000256" key="3">
    <source>
        <dbReference type="ARBA" id="ARBA00005902"/>
    </source>
</evidence>
<dbReference type="InterPro" id="IPR002848">
    <property type="entry name" value="Translin_fam"/>
</dbReference>
<dbReference type="GO" id="GO:0005737">
    <property type="term" value="C:cytoplasm"/>
    <property type="evidence" value="ECO:0007669"/>
    <property type="project" value="UniProtKB-SubCell"/>
</dbReference>
<keyword evidence="7" id="KW-1185">Reference proteome</keyword>
<name>A0A830CYT4_9LAMI</name>
<dbReference type="SUPFAM" id="SSF74784">
    <property type="entry name" value="Translin"/>
    <property type="match status" value="1"/>
</dbReference>
<evidence type="ECO:0000256" key="1">
    <source>
        <dbReference type="ARBA" id="ARBA00004123"/>
    </source>
</evidence>
<dbReference type="Proteomes" id="UP000653305">
    <property type="component" value="Unassembled WGS sequence"/>
</dbReference>
<dbReference type="Gene3D" id="1.20.58.200">
    <property type="entry name" value="Translin, domain 2"/>
    <property type="match status" value="1"/>
</dbReference>
<proteinExistence type="inferred from homology"/>
<dbReference type="CDD" id="cd14820">
    <property type="entry name" value="TRAX"/>
    <property type="match status" value="1"/>
</dbReference>
<dbReference type="Pfam" id="PF01997">
    <property type="entry name" value="Translin"/>
    <property type="match status" value="1"/>
</dbReference>
<dbReference type="GO" id="GO:0005634">
    <property type="term" value="C:nucleus"/>
    <property type="evidence" value="ECO:0007669"/>
    <property type="project" value="UniProtKB-SubCell"/>
</dbReference>
<dbReference type="InterPro" id="IPR016069">
    <property type="entry name" value="Translin_C"/>
</dbReference>
<dbReference type="AlphaFoldDB" id="A0A830CYT4"/>
<protein>
    <submittedName>
        <fullName evidence="6">Translin-associated protein x</fullName>
    </submittedName>
</protein>
<dbReference type="InterPro" id="IPR016068">
    <property type="entry name" value="Translin_N"/>
</dbReference>
<reference evidence="6" key="1">
    <citation type="submission" date="2020-07" db="EMBL/GenBank/DDBJ databases">
        <title>Ethylene signaling mediates host invasion by parasitic plants.</title>
        <authorList>
            <person name="Yoshida S."/>
        </authorList>
    </citation>
    <scope>NUCLEOTIDE SEQUENCE</scope>
    <source>
        <strain evidence="6">Okayama</strain>
    </source>
</reference>
<dbReference type="EMBL" id="BMAC01000617">
    <property type="protein sequence ID" value="GFQ00206.1"/>
    <property type="molecule type" value="Genomic_DNA"/>
</dbReference>
<comment type="subcellular location">
    <subcellularLocation>
        <location evidence="2">Cytoplasm</location>
    </subcellularLocation>
    <subcellularLocation>
        <location evidence="1">Nucleus</location>
    </subcellularLocation>
</comment>
<organism evidence="6 7">
    <name type="scientific">Phtheirospermum japonicum</name>
    <dbReference type="NCBI Taxonomy" id="374723"/>
    <lineage>
        <taxon>Eukaryota</taxon>
        <taxon>Viridiplantae</taxon>
        <taxon>Streptophyta</taxon>
        <taxon>Embryophyta</taxon>
        <taxon>Tracheophyta</taxon>
        <taxon>Spermatophyta</taxon>
        <taxon>Magnoliopsida</taxon>
        <taxon>eudicotyledons</taxon>
        <taxon>Gunneridae</taxon>
        <taxon>Pentapetalae</taxon>
        <taxon>asterids</taxon>
        <taxon>lamiids</taxon>
        <taxon>Lamiales</taxon>
        <taxon>Orobanchaceae</taxon>
        <taxon>Orobanchaceae incertae sedis</taxon>
        <taxon>Phtheirospermum</taxon>
    </lineage>
</organism>
<evidence type="ECO:0000256" key="2">
    <source>
        <dbReference type="ARBA" id="ARBA00004496"/>
    </source>
</evidence>
<evidence type="ECO:0000313" key="7">
    <source>
        <dbReference type="Proteomes" id="UP000653305"/>
    </source>
</evidence>
<comment type="similarity">
    <text evidence="3">Belongs to the translin family.</text>
</comment>
<accession>A0A830CYT4</accession>
<evidence type="ECO:0000256" key="4">
    <source>
        <dbReference type="ARBA" id="ARBA00022490"/>
    </source>
</evidence>
<comment type="caution">
    <text evidence="6">The sequence shown here is derived from an EMBL/GenBank/DDBJ whole genome shotgun (WGS) entry which is preliminary data.</text>
</comment>
<dbReference type="OrthoDB" id="31005at2759"/>
<gene>
    <name evidence="6" type="ORF">PHJA_002164600</name>
</gene>
<dbReference type="PANTHER" id="PTHR10741">
    <property type="entry name" value="TRANSLIN AND TRANSLIN ASSOCIATED PROTEIN X"/>
    <property type="match status" value="1"/>
</dbReference>
<keyword evidence="5" id="KW-0539">Nucleus</keyword>
<evidence type="ECO:0000256" key="5">
    <source>
        <dbReference type="ARBA" id="ARBA00023242"/>
    </source>
</evidence>
<dbReference type="Gene3D" id="1.20.58.190">
    <property type="entry name" value="Translin, domain 1"/>
    <property type="match status" value="1"/>
</dbReference>
<keyword evidence="4" id="KW-0963">Cytoplasm</keyword>
<dbReference type="InterPro" id="IPR036081">
    <property type="entry name" value="Translin_sf"/>
</dbReference>
<evidence type="ECO:0000313" key="6">
    <source>
        <dbReference type="EMBL" id="GFQ00206.1"/>
    </source>
</evidence>
<sequence>MNQHISCIVKEFQGTNFWKLRRAYSLGVQEYIEAATFCNIRKNGTLLSLDEINVPLLTLSDPSVKPLQNNVLGYLLGIFDLTGELMRLAIGRISDGELEFAQKICRFVREIYIDLEW</sequence>